<evidence type="ECO:0000256" key="2">
    <source>
        <dbReference type="SAM" id="Phobius"/>
    </source>
</evidence>
<evidence type="ECO:0000259" key="3">
    <source>
        <dbReference type="Pfam" id="PF05901"/>
    </source>
</evidence>
<feature type="compositionally biased region" description="Polar residues" evidence="1">
    <location>
        <begin position="132"/>
        <end position="143"/>
    </location>
</feature>
<organism evidence="4 5">
    <name type="scientific">Candidatus Spechtbacteria bacterium SB0662_bin_43</name>
    <dbReference type="NCBI Taxonomy" id="2604897"/>
    <lineage>
        <taxon>Bacteria</taxon>
        <taxon>Candidatus Spechtiibacteriota</taxon>
    </lineage>
</organism>
<feature type="compositionally biased region" description="Basic and acidic residues" evidence="1">
    <location>
        <begin position="172"/>
        <end position="187"/>
    </location>
</feature>
<dbReference type="Pfam" id="PF05901">
    <property type="entry name" value="Excalibur"/>
    <property type="match status" value="1"/>
</dbReference>
<keyword evidence="2" id="KW-1133">Transmembrane helix</keyword>
<evidence type="ECO:0000313" key="5">
    <source>
        <dbReference type="Proteomes" id="UP000449092"/>
    </source>
</evidence>
<accession>A0A845DME4</accession>
<evidence type="ECO:0000256" key="1">
    <source>
        <dbReference type="SAM" id="MobiDB-lite"/>
    </source>
</evidence>
<dbReference type="EMBL" id="VXOY01000028">
    <property type="protein sequence ID" value="MYE38513.1"/>
    <property type="molecule type" value="Genomic_DNA"/>
</dbReference>
<gene>
    <name evidence="4" type="ORF">F4X82_03290</name>
</gene>
<feature type="region of interest" description="Disordered" evidence="1">
    <location>
        <begin position="49"/>
        <end position="187"/>
    </location>
</feature>
<feature type="domain" description="Excalibur calcium-binding" evidence="3">
    <location>
        <begin position="144"/>
        <end position="186"/>
    </location>
</feature>
<evidence type="ECO:0000313" key="4">
    <source>
        <dbReference type="EMBL" id="MYE38513.1"/>
    </source>
</evidence>
<feature type="compositionally biased region" description="Low complexity" evidence="1">
    <location>
        <begin position="95"/>
        <end position="109"/>
    </location>
</feature>
<dbReference type="Proteomes" id="UP000449092">
    <property type="component" value="Unassembled WGS sequence"/>
</dbReference>
<reference evidence="4 5" key="1">
    <citation type="submission" date="2019-09" db="EMBL/GenBank/DDBJ databases">
        <title>Characterisation of the sponge microbiome using genome-centric metagenomics.</title>
        <authorList>
            <person name="Engelberts J.P."/>
            <person name="Robbins S.J."/>
            <person name="De Goeij J.M."/>
            <person name="Aranda M."/>
            <person name="Bell S.C."/>
            <person name="Webster N.S."/>
        </authorList>
    </citation>
    <scope>NUCLEOTIDE SEQUENCE [LARGE SCALE GENOMIC DNA]</scope>
    <source>
        <strain evidence="4">SB0662_bin_43</strain>
    </source>
</reference>
<feature type="compositionally biased region" description="Basic and acidic residues" evidence="1">
    <location>
        <begin position="69"/>
        <end position="92"/>
    </location>
</feature>
<comment type="caution">
    <text evidence="4">The sequence shown here is derived from an EMBL/GenBank/DDBJ whole genome shotgun (WGS) entry which is preliminary data.</text>
</comment>
<sequence>MKRQDNDLVKKAWVVCAAVFIVVVSVMIALSDLGSNTNTVETYSIEKSATQDVEQQPGDVQSDGEQVQQDEHNMNEEREEKEQKQRELRAEEQEQAQQPPRATEPTQQEASSSSLRDNTHTEPTIIDDANREVQQPGSQTKQYLSCEAAEEAGEQRIKGNKGTGRGFPKDMVPSKRDGDKDGIVCEK</sequence>
<protein>
    <submittedName>
        <fullName evidence="4">Excalibur calcium-binding domain-containing protein</fullName>
    </submittedName>
</protein>
<feature type="transmembrane region" description="Helical" evidence="2">
    <location>
        <begin position="12"/>
        <end position="30"/>
    </location>
</feature>
<dbReference type="AlphaFoldDB" id="A0A845DME4"/>
<keyword evidence="2" id="KW-0812">Transmembrane</keyword>
<name>A0A845DME4_9BACT</name>
<proteinExistence type="predicted"/>
<keyword evidence="2" id="KW-0472">Membrane</keyword>
<dbReference type="InterPro" id="IPR008613">
    <property type="entry name" value="Excalibur_Ca-bd_domain"/>
</dbReference>